<keyword evidence="6" id="KW-0067">ATP-binding</keyword>
<keyword evidence="5 10" id="KW-0418">Kinase</keyword>
<gene>
    <name evidence="10" type="ORF">ACFP7A_07020</name>
</gene>
<feature type="transmembrane region" description="Helical" evidence="8">
    <location>
        <begin position="261"/>
        <end position="286"/>
    </location>
</feature>
<dbReference type="EMBL" id="JBHSTQ010000005">
    <property type="protein sequence ID" value="MFC6386346.1"/>
    <property type="molecule type" value="Genomic_DNA"/>
</dbReference>
<feature type="transmembrane region" description="Helical" evidence="8">
    <location>
        <begin position="229"/>
        <end position="249"/>
    </location>
</feature>
<keyword evidence="8" id="KW-0472">Membrane</keyword>
<evidence type="ECO:0000256" key="7">
    <source>
        <dbReference type="ARBA" id="ARBA00023012"/>
    </source>
</evidence>
<evidence type="ECO:0000256" key="4">
    <source>
        <dbReference type="ARBA" id="ARBA00022741"/>
    </source>
</evidence>
<feature type="transmembrane region" description="Helical" evidence="8">
    <location>
        <begin position="131"/>
        <end position="152"/>
    </location>
</feature>
<evidence type="ECO:0000256" key="2">
    <source>
        <dbReference type="ARBA" id="ARBA00012438"/>
    </source>
</evidence>
<evidence type="ECO:0000313" key="11">
    <source>
        <dbReference type="Proteomes" id="UP001596267"/>
    </source>
</evidence>
<reference evidence="11" key="1">
    <citation type="journal article" date="2019" name="Int. J. Syst. Evol. Microbiol.">
        <title>The Global Catalogue of Microorganisms (GCM) 10K type strain sequencing project: providing services to taxonomists for standard genome sequencing and annotation.</title>
        <authorList>
            <consortium name="The Broad Institute Genomics Platform"/>
            <consortium name="The Broad Institute Genome Sequencing Center for Infectious Disease"/>
            <person name="Wu L."/>
            <person name="Ma J."/>
        </authorList>
    </citation>
    <scope>NUCLEOTIDE SEQUENCE [LARGE SCALE GENOMIC DNA]</scope>
    <source>
        <strain evidence="11">CCUG 42001</strain>
    </source>
</reference>
<dbReference type="PANTHER" id="PTHR24421:SF10">
    <property type="entry name" value="NITRATE_NITRITE SENSOR PROTEIN NARQ"/>
    <property type="match status" value="1"/>
</dbReference>
<dbReference type="GO" id="GO:0016301">
    <property type="term" value="F:kinase activity"/>
    <property type="evidence" value="ECO:0007669"/>
    <property type="project" value="UniProtKB-KW"/>
</dbReference>
<feature type="transmembrane region" description="Helical" evidence="8">
    <location>
        <begin position="74"/>
        <end position="93"/>
    </location>
</feature>
<dbReference type="EC" id="2.7.13.3" evidence="2"/>
<keyword evidence="8" id="KW-1133">Transmembrane helix</keyword>
<evidence type="ECO:0000259" key="9">
    <source>
        <dbReference type="PROSITE" id="PS50109"/>
    </source>
</evidence>
<feature type="domain" description="Histidine kinase" evidence="9">
    <location>
        <begin position="599"/>
        <end position="689"/>
    </location>
</feature>
<protein>
    <recommendedName>
        <fullName evidence="2">histidine kinase</fullName>
        <ecNumber evidence="2">2.7.13.3</ecNumber>
    </recommendedName>
</protein>
<dbReference type="InterPro" id="IPR050482">
    <property type="entry name" value="Sensor_HK_TwoCompSys"/>
</dbReference>
<dbReference type="RefSeq" id="WP_253053402.1">
    <property type="nucleotide sequence ID" value="NZ_JAMXWN010000004.1"/>
</dbReference>
<sequence>MKPRYITSFLLLFFLILNSYYCYQFQNIVHTHDFPEATPILFEYLSLFLVGLFFVCNGMYCYVIKPNSIITKHYYAILFVTGLAISSVIPSVLNNPLARLIELYSVLLIPTFKYKFFLYFPTAARPKVYEYLYTVIKVVSIVLGTLYALSVFRFHLIHNPFNTLFNRIIILFIIFSLTASIYILIRMHQHNSLKVKNQIMILILSFFVSYLPVVIFCVIPYFLGTLDGVLFYYSLLSTIISPITISYILTQQEIIDAKLNLIPLFMRLTTLVLSLALSDSLFYLFFSKEMEHFLAFNLFITFILLFFFSTNKLFDRLRHRPLADKTREIKQEKERILQGALNGYHLTTCAQLIVNFVHRTLAINGVSLIWKQKHIPKIIYETGIFANNELSYQFLNNSETANEDLQKKLTVLPLRDGETDRGWILIGQKLNGTKISKIEQFLLDEIRANTLELLRSSEKVATMGQALKKTRSKSYTHEQINRILMNALDEQRRSLSIFLHDEVLQNVILLENKIEMFHRNKQVDSAAYHVIKESLMNEIYEIREKSRELHPFIVEDLGLEQSVESVKKRFQKNYNVIIDTHYQLKLTLISKTLSIAAFRIIKELIYNAIKHSGSRVISISLLCVDRYLVMKVTDKGKGFEITKAIDHTRSDHIGLITIQRRVDQLNGLVEIQSVVGKGTSIKITLPLDWNEERDH</sequence>
<feature type="transmembrane region" description="Helical" evidence="8">
    <location>
        <begin position="199"/>
        <end position="223"/>
    </location>
</feature>
<organism evidence="10 11">
    <name type="scientific">Sporolactobacillus kofuensis</name>
    <dbReference type="NCBI Taxonomy" id="269672"/>
    <lineage>
        <taxon>Bacteria</taxon>
        <taxon>Bacillati</taxon>
        <taxon>Bacillota</taxon>
        <taxon>Bacilli</taxon>
        <taxon>Bacillales</taxon>
        <taxon>Sporolactobacillaceae</taxon>
        <taxon>Sporolactobacillus</taxon>
    </lineage>
</organism>
<dbReference type="InterPro" id="IPR036890">
    <property type="entry name" value="HATPase_C_sf"/>
</dbReference>
<feature type="transmembrane region" description="Helical" evidence="8">
    <location>
        <begin position="40"/>
        <end position="62"/>
    </location>
</feature>
<dbReference type="Proteomes" id="UP001596267">
    <property type="component" value="Unassembled WGS sequence"/>
</dbReference>
<dbReference type="CDD" id="cd16917">
    <property type="entry name" value="HATPase_UhpB-NarQ-NarX-like"/>
    <property type="match status" value="1"/>
</dbReference>
<evidence type="ECO:0000256" key="3">
    <source>
        <dbReference type="ARBA" id="ARBA00022679"/>
    </source>
</evidence>
<keyword evidence="3" id="KW-0808">Transferase</keyword>
<dbReference type="InterPro" id="IPR003594">
    <property type="entry name" value="HATPase_dom"/>
</dbReference>
<dbReference type="PANTHER" id="PTHR24421">
    <property type="entry name" value="NITRATE/NITRITE SENSOR PROTEIN NARX-RELATED"/>
    <property type="match status" value="1"/>
</dbReference>
<evidence type="ECO:0000313" key="10">
    <source>
        <dbReference type="EMBL" id="MFC6386346.1"/>
    </source>
</evidence>
<dbReference type="SMART" id="SM00387">
    <property type="entry name" value="HATPase_c"/>
    <property type="match status" value="1"/>
</dbReference>
<evidence type="ECO:0000256" key="6">
    <source>
        <dbReference type="ARBA" id="ARBA00022840"/>
    </source>
</evidence>
<evidence type="ECO:0000256" key="1">
    <source>
        <dbReference type="ARBA" id="ARBA00000085"/>
    </source>
</evidence>
<dbReference type="Pfam" id="PF02518">
    <property type="entry name" value="HATPase_c"/>
    <property type="match status" value="1"/>
</dbReference>
<comment type="caution">
    <text evidence="10">The sequence shown here is derived from an EMBL/GenBank/DDBJ whole genome shotgun (WGS) entry which is preliminary data.</text>
</comment>
<keyword evidence="8" id="KW-0812">Transmembrane</keyword>
<comment type="catalytic activity">
    <reaction evidence="1">
        <text>ATP + protein L-histidine = ADP + protein N-phospho-L-histidine.</text>
        <dbReference type="EC" id="2.7.13.3"/>
    </reaction>
</comment>
<keyword evidence="4" id="KW-0547">Nucleotide-binding</keyword>
<feature type="transmembrane region" description="Helical" evidence="8">
    <location>
        <begin position="292"/>
        <end position="310"/>
    </location>
</feature>
<feature type="transmembrane region" description="Helical" evidence="8">
    <location>
        <begin position="164"/>
        <end position="187"/>
    </location>
</feature>
<evidence type="ECO:0000256" key="5">
    <source>
        <dbReference type="ARBA" id="ARBA00022777"/>
    </source>
</evidence>
<keyword evidence="7" id="KW-0902">Two-component regulatory system</keyword>
<accession>A0ABW1WD93</accession>
<dbReference type="PROSITE" id="PS50109">
    <property type="entry name" value="HIS_KIN"/>
    <property type="match status" value="1"/>
</dbReference>
<dbReference type="InterPro" id="IPR005467">
    <property type="entry name" value="His_kinase_dom"/>
</dbReference>
<keyword evidence="11" id="KW-1185">Reference proteome</keyword>
<evidence type="ECO:0000256" key="8">
    <source>
        <dbReference type="SAM" id="Phobius"/>
    </source>
</evidence>
<dbReference type="Gene3D" id="3.30.565.10">
    <property type="entry name" value="Histidine kinase-like ATPase, C-terminal domain"/>
    <property type="match status" value="1"/>
</dbReference>
<proteinExistence type="predicted"/>
<name>A0ABW1WD93_9BACL</name>
<dbReference type="SUPFAM" id="SSF55874">
    <property type="entry name" value="ATPase domain of HSP90 chaperone/DNA topoisomerase II/histidine kinase"/>
    <property type="match status" value="1"/>
</dbReference>